<evidence type="ECO:0000313" key="1">
    <source>
        <dbReference type="EMBL" id="KAH3835450.1"/>
    </source>
</evidence>
<dbReference type="EMBL" id="JAIWYP010000004">
    <property type="protein sequence ID" value="KAH3835450.1"/>
    <property type="molecule type" value="Genomic_DNA"/>
</dbReference>
<dbReference type="Proteomes" id="UP000828390">
    <property type="component" value="Unassembled WGS sequence"/>
</dbReference>
<reference evidence="1" key="2">
    <citation type="submission" date="2020-11" db="EMBL/GenBank/DDBJ databases">
        <authorList>
            <person name="McCartney M.A."/>
            <person name="Auch B."/>
            <person name="Kono T."/>
            <person name="Mallez S."/>
            <person name="Becker A."/>
            <person name="Gohl D.M."/>
            <person name="Silverstein K.A.T."/>
            <person name="Koren S."/>
            <person name="Bechman K.B."/>
            <person name="Herman A."/>
            <person name="Abrahante J.E."/>
            <person name="Garbe J."/>
        </authorList>
    </citation>
    <scope>NUCLEOTIDE SEQUENCE</scope>
    <source>
        <strain evidence="1">Duluth1</strain>
        <tissue evidence="1">Whole animal</tissue>
    </source>
</reference>
<proteinExistence type="predicted"/>
<sequence>MCPDGHDIVANCLGVSCRCPNGFGTVAVRLRVFCRCIAGLVDFLTTSQTVSVSPAGAQMVLAPSQTV</sequence>
<dbReference type="AlphaFoldDB" id="A0A9D4K9I1"/>
<comment type="caution">
    <text evidence="1">The sequence shown here is derived from an EMBL/GenBank/DDBJ whole genome shotgun (WGS) entry which is preliminary data.</text>
</comment>
<name>A0A9D4K9I1_DREPO</name>
<organism evidence="1 2">
    <name type="scientific">Dreissena polymorpha</name>
    <name type="common">Zebra mussel</name>
    <name type="synonym">Mytilus polymorpha</name>
    <dbReference type="NCBI Taxonomy" id="45954"/>
    <lineage>
        <taxon>Eukaryota</taxon>
        <taxon>Metazoa</taxon>
        <taxon>Spiralia</taxon>
        <taxon>Lophotrochozoa</taxon>
        <taxon>Mollusca</taxon>
        <taxon>Bivalvia</taxon>
        <taxon>Autobranchia</taxon>
        <taxon>Heteroconchia</taxon>
        <taxon>Euheterodonta</taxon>
        <taxon>Imparidentia</taxon>
        <taxon>Neoheterodontei</taxon>
        <taxon>Myida</taxon>
        <taxon>Dreissenoidea</taxon>
        <taxon>Dreissenidae</taxon>
        <taxon>Dreissena</taxon>
    </lineage>
</organism>
<accession>A0A9D4K9I1</accession>
<keyword evidence="2" id="KW-1185">Reference proteome</keyword>
<protein>
    <submittedName>
        <fullName evidence="1">Uncharacterized protein</fullName>
    </submittedName>
</protein>
<reference evidence="1" key="1">
    <citation type="journal article" date="2019" name="bioRxiv">
        <title>The Genome of the Zebra Mussel, Dreissena polymorpha: A Resource for Invasive Species Research.</title>
        <authorList>
            <person name="McCartney M.A."/>
            <person name="Auch B."/>
            <person name="Kono T."/>
            <person name="Mallez S."/>
            <person name="Zhang Y."/>
            <person name="Obille A."/>
            <person name="Becker A."/>
            <person name="Abrahante J.E."/>
            <person name="Garbe J."/>
            <person name="Badalamenti J.P."/>
            <person name="Herman A."/>
            <person name="Mangelson H."/>
            <person name="Liachko I."/>
            <person name="Sullivan S."/>
            <person name="Sone E.D."/>
            <person name="Koren S."/>
            <person name="Silverstein K.A.T."/>
            <person name="Beckman K.B."/>
            <person name="Gohl D.M."/>
        </authorList>
    </citation>
    <scope>NUCLEOTIDE SEQUENCE</scope>
    <source>
        <strain evidence="1">Duluth1</strain>
        <tissue evidence="1">Whole animal</tissue>
    </source>
</reference>
<gene>
    <name evidence="1" type="ORF">DPMN_108797</name>
</gene>
<evidence type="ECO:0000313" key="2">
    <source>
        <dbReference type="Proteomes" id="UP000828390"/>
    </source>
</evidence>